<reference evidence="1 2" key="1">
    <citation type="submission" date="2020-06" db="EMBL/GenBank/DDBJ databases">
        <authorList>
            <person name="Hwang Y.J."/>
        </authorList>
    </citation>
    <scope>NUCLEOTIDE SEQUENCE [LARGE SCALE GENOMIC DNA]</scope>
    <source>
        <strain evidence="1 2">KUDC8001</strain>
    </source>
</reference>
<dbReference type="EMBL" id="CP055153">
    <property type="protein sequence ID" value="QMU27669.1"/>
    <property type="molecule type" value="Genomic_DNA"/>
</dbReference>
<dbReference type="Proteomes" id="UP000514509">
    <property type="component" value="Chromosome"/>
</dbReference>
<keyword evidence="2" id="KW-1185">Reference proteome</keyword>
<dbReference type="RefSeq" id="WP_182414864.1">
    <property type="nucleotide sequence ID" value="NZ_CP055153.1"/>
</dbReference>
<organism evidence="1 2">
    <name type="scientific">Adhaeribacter radiodurans</name>
    <dbReference type="NCBI Taxonomy" id="2745197"/>
    <lineage>
        <taxon>Bacteria</taxon>
        <taxon>Pseudomonadati</taxon>
        <taxon>Bacteroidota</taxon>
        <taxon>Cytophagia</taxon>
        <taxon>Cytophagales</taxon>
        <taxon>Hymenobacteraceae</taxon>
        <taxon>Adhaeribacter</taxon>
    </lineage>
</organism>
<reference evidence="1 2" key="2">
    <citation type="submission" date="2020-08" db="EMBL/GenBank/DDBJ databases">
        <title>Adhaeribacter dokdonensis sp. nov., isolated from the rhizosphere of Elymus tsukushiensis, a plant native to the Dokdo Islands, Republic of Korea.</title>
        <authorList>
            <person name="Ghim S.Y."/>
        </authorList>
    </citation>
    <scope>NUCLEOTIDE SEQUENCE [LARGE SCALE GENOMIC DNA]</scope>
    <source>
        <strain evidence="1 2">KUDC8001</strain>
    </source>
</reference>
<dbReference type="AlphaFoldDB" id="A0A7L7L5K4"/>
<accession>A0A7L7L5K4</accession>
<sequence length="95" mass="10848">MLTITRPNLQLLYQQSPGFEFLGRIMAERAVQSASERAAALSCDTPEERYLSLMTQNQDLFRRVPQKYIASMLGISPESLSRIRKRILSPAKFLT</sequence>
<gene>
    <name evidence="1" type="ORF">HUW48_06235</name>
</gene>
<evidence type="ECO:0000313" key="2">
    <source>
        <dbReference type="Proteomes" id="UP000514509"/>
    </source>
</evidence>
<dbReference type="InterPro" id="IPR014710">
    <property type="entry name" value="RmlC-like_jellyroll"/>
</dbReference>
<proteinExistence type="predicted"/>
<protein>
    <submittedName>
        <fullName evidence="1">Crp/Fnr family transcriptional regulator</fullName>
    </submittedName>
</protein>
<dbReference type="KEGG" id="add:HUW48_06235"/>
<name>A0A7L7L5K4_9BACT</name>
<evidence type="ECO:0000313" key="1">
    <source>
        <dbReference type="EMBL" id="QMU27669.1"/>
    </source>
</evidence>
<dbReference type="Gene3D" id="2.60.120.10">
    <property type="entry name" value="Jelly Rolls"/>
    <property type="match status" value="1"/>
</dbReference>